<gene>
    <name evidence="2" type="ORF">BC938DRAFT_477049</name>
</gene>
<reference evidence="2 3" key="1">
    <citation type="journal article" date="2018" name="New Phytol.">
        <title>Phylogenomics of Endogonaceae and evolution of mycorrhizas within Mucoromycota.</title>
        <authorList>
            <person name="Chang Y."/>
            <person name="Desiro A."/>
            <person name="Na H."/>
            <person name="Sandor L."/>
            <person name="Lipzen A."/>
            <person name="Clum A."/>
            <person name="Barry K."/>
            <person name="Grigoriev I.V."/>
            <person name="Martin F.M."/>
            <person name="Stajich J.E."/>
            <person name="Smith M.E."/>
            <person name="Bonito G."/>
            <person name="Spatafora J.W."/>
        </authorList>
    </citation>
    <scope>NUCLEOTIDE SEQUENCE [LARGE SCALE GENOMIC DNA]</scope>
    <source>
        <strain evidence="2 3">AD002</strain>
    </source>
</reference>
<dbReference type="PANTHER" id="PTHR15319:SF1">
    <property type="entry name" value="TATA BOX-BINDING PROTEIN-ASSOCIATED FACTOR RNA POLYMERASE I SUBUNIT C"/>
    <property type="match status" value="1"/>
</dbReference>
<dbReference type="EMBL" id="RBNJ01025928">
    <property type="protein sequence ID" value="RUS15204.1"/>
    <property type="molecule type" value="Genomic_DNA"/>
</dbReference>
<dbReference type="Proteomes" id="UP000274822">
    <property type="component" value="Unassembled WGS sequence"/>
</dbReference>
<dbReference type="AlphaFoldDB" id="A0A433PCE7"/>
<dbReference type="PANTHER" id="PTHR15319">
    <property type="entry name" value="TATA BOX-BINDING PROTEIN ASSOCIATED FACTOR RNA POLYMERASE I SUBUNIT C"/>
    <property type="match status" value="1"/>
</dbReference>
<dbReference type="InterPro" id="IPR049087">
    <property type="entry name" value="TAF1C_beta-prop"/>
</dbReference>
<dbReference type="InterPro" id="IPR038801">
    <property type="entry name" value="TAF1C"/>
</dbReference>
<accession>A0A433PCE7</accession>
<dbReference type="GO" id="GO:0001164">
    <property type="term" value="F:RNA polymerase I core promoter sequence-specific DNA binding"/>
    <property type="evidence" value="ECO:0007669"/>
    <property type="project" value="TreeGrafter"/>
</dbReference>
<sequence>MNCDLPLRHILNRPPDISLLSPIKVEADCSTALPITYEFAFPNRFCVGTAAQSRVRIIKVTLAIVTHTYISTSSNPRIPSPLPSLVNHPQLPLALLAVRTYSGVTFLRLHPKGSEYDPCGPSPPATAELLDEITPSREGLPDYHAMHVAMSPYWIGEACVVGSDGRVVLWSTEKKTSTSAAIYNVRTLRDPGIHANPSNQDPWMSCDYGAHPRSVLIASTGGLELLDFRIPPASAPVTLYIPPAKSRIHAFRRPPLGNAFQTFLATSSEIVVVDQRFPSRPVLAWAHHRELDPPSGIEVVDEGERDDKRT</sequence>
<dbReference type="Pfam" id="PF20641">
    <property type="entry name" value="TAF1C_beta-prop"/>
    <property type="match status" value="1"/>
</dbReference>
<evidence type="ECO:0000313" key="3">
    <source>
        <dbReference type="Proteomes" id="UP000274822"/>
    </source>
</evidence>
<feature type="domain" description="TAF1C beta-propeller" evidence="1">
    <location>
        <begin position="145"/>
        <end position="234"/>
    </location>
</feature>
<feature type="non-terminal residue" evidence="2">
    <location>
        <position position="310"/>
    </location>
</feature>
<dbReference type="GO" id="GO:0001650">
    <property type="term" value="C:fibrillar center"/>
    <property type="evidence" value="ECO:0007669"/>
    <property type="project" value="TreeGrafter"/>
</dbReference>
<proteinExistence type="predicted"/>
<protein>
    <recommendedName>
        <fullName evidence="1">TAF1C beta-propeller domain-containing protein</fullName>
    </recommendedName>
</protein>
<keyword evidence="3" id="KW-1185">Reference proteome</keyword>
<organism evidence="2 3">
    <name type="scientific">Jimgerdemannia flammicorona</name>
    <dbReference type="NCBI Taxonomy" id="994334"/>
    <lineage>
        <taxon>Eukaryota</taxon>
        <taxon>Fungi</taxon>
        <taxon>Fungi incertae sedis</taxon>
        <taxon>Mucoromycota</taxon>
        <taxon>Mucoromycotina</taxon>
        <taxon>Endogonomycetes</taxon>
        <taxon>Endogonales</taxon>
        <taxon>Endogonaceae</taxon>
        <taxon>Jimgerdemannia</taxon>
    </lineage>
</organism>
<evidence type="ECO:0000259" key="1">
    <source>
        <dbReference type="Pfam" id="PF20641"/>
    </source>
</evidence>
<name>A0A433PCE7_9FUNG</name>
<comment type="caution">
    <text evidence="2">The sequence shown here is derived from an EMBL/GenBank/DDBJ whole genome shotgun (WGS) entry which is preliminary data.</text>
</comment>
<evidence type="ECO:0000313" key="2">
    <source>
        <dbReference type="EMBL" id="RUS15204.1"/>
    </source>
</evidence>